<sequence>MWLYNSECYTGRFPGIFRALPACALVRSGQKYPYDPQAAPQRDTAHDPAAMGAPGHPIRQAKRYRAIGRHDARHAFPERTIFCDKPSSDMQEWKMHKLKHVATGMMLALIACGPVAPHAHAEPHGGGGGGRGGPGGGGYGGGHGGGWNNAGRGGGWDGGRSGHWRGNWGWGGWGWNGGWGGGYYPAYVGWGGWGYPWGGWGWGWPGMAMGGAMGAAAAGASYQAAPEVYSGTGNTTPEDDTIYDKDLSTLVNPQPAPVPTQAPAQPKPSRSCPAGQVYNDLTESCDRP</sequence>
<evidence type="ECO:0000313" key="3">
    <source>
        <dbReference type="Proteomes" id="UP000264120"/>
    </source>
</evidence>
<name>A0A347WAD1_9PROT</name>
<dbReference type="Proteomes" id="UP000264120">
    <property type="component" value="Chromosome"/>
</dbReference>
<reference evidence="2 3" key="1">
    <citation type="submission" date="2017-08" db="EMBL/GenBank/DDBJ databases">
        <title>Complete genome sequence of Gluconacetobacter saccharivorans CV1 isolated from Fermented Vinegar.</title>
        <authorList>
            <person name="Kim S.-Y."/>
        </authorList>
    </citation>
    <scope>NUCLEOTIDE SEQUENCE [LARGE SCALE GENOMIC DNA]</scope>
    <source>
        <strain evidence="2 3">CV1</strain>
    </source>
</reference>
<keyword evidence="3" id="KW-1185">Reference proteome</keyword>
<protein>
    <submittedName>
        <fullName evidence="2">Uncharacterized protein</fullName>
    </submittedName>
</protein>
<evidence type="ECO:0000256" key="1">
    <source>
        <dbReference type="SAM" id="MobiDB-lite"/>
    </source>
</evidence>
<evidence type="ECO:0000313" key="2">
    <source>
        <dbReference type="EMBL" id="AXY21824.1"/>
    </source>
</evidence>
<organism evidence="2 3">
    <name type="scientific">Komagataeibacter saccharivorans</name>
    <dbReference type="NCBI Taxonomy" id="265959"/>
    <lineage>
        <taxon>Bacteria</taxon>
        <taxon>Pseudomonadati</taxon>
        <taxon>Pseudomonadota</taxon>
        <taxon>Alphaproteobacteria</taxon>
        <taxon>Acetobacterales</taxon>
        <taxon>Acetobacteraceae</taxon>
        <taxon>Komagataeibacter</taxon>
    </lineage>
</organism>
<dbReference type="AlphaFoldDB" id="A0A347WAD1"/>
<dbReference type="KEGG" id="ksc:CD178_01027"/>
<feature type="region of interest" description="Disordered" evidence="1">
    <location>
        <begin position="230"/>
        <end position="288"/>
    </location>
</feature>
<gene>
    <name evidence="2" type="ORF">CD178_01027</name>
</gene>
<feature type="region of interest" description="Disordered" evidence="1">
    <location>
        <begin position="121"/>
        <end position="144"/>
    </location>
</feature>
<accession>A0A347WAD1</accession>
<proteinExistence type="predicted"/>
<dbReference type="EMBL" id="CP023036">
    <property type="protein sequence ID" value="AXY21824.1"/>
    <property type="molecule type" value="Genomic_DNA"/>
</dbReference>
<feature type="compositionally biased region" description="Gly residues" evidence="1">
    <location>
        <begin position="124"/>
        <end position="144"/>
    </location>
</feature>